<keyword evidence="2" id="KW-0472">Membrane</keyword>
<organism evidence="4 5">
    <name type="scientific">Chelativorans composti</name>
    <dbReference type="NCBI Taxonomy" id="768533"/>
    <lineage>
        <taxon>Bacteria</taxon>
        <taxon>Pseudomonadati</taxon>
        <taxon>Pseudomonadota</taxon>
        <taxon>Alphaproteobacteria</taxon>
        <taxon>Hyphomicrobiales</taxon>
        <taxon>Phyllobacteriaceae</taxon>
        <taxon>Chelativorans</taxon>
    </lineage>
</organism>
<dbReference type="EMBL" id="JBHUIR010000019">
    <property type="protein sequence ID" value="MFD2259132.1"/>
    <property type="molecule type" value="Genomic_DNA"/>
</dbReference>
<keyword evidence="2" id="KW-0812">Transmembrane</keyword>
<gene>
    <name evidence="4" type="ORF">ACFSMZ_05070</name>
</gene>
<reference evidence="5" key="1">
    <citation type="journal article" date="2019" name="Int. J. Syst. Evol. Microbiol.">
        <title>The Global Catalogue of Microorganisms (GCM) 10K type strain sequencing project: providing services to taxonomists for standard genome sequencing and annotation.</title>
        <authorList>
            <consortium name="The Broad Institute Genomics Platform"/>
            <consortium name="The Broad Institute Genome Sequencing Center for Infectious Disease"/>
            <person name="Wu L."/>
            <person name="Ma J."/>
        </authorList>
    </citation>
    <scope>NUCLEOTIDE SEQUENCE [LARGE SCALE GENOMIC DNA]</scope>
    <source>
        <strain evidence="5">KCTC 23707</strain>
    </source>
</reference>
<evidence type="ECO:0000259" key="3">
    <source>
        <dbReference type="Pfam" id="PF01266"/>
    </source>
</evidence>
<dbReference type="InterPro" id="IPR006076">
    <property type="entry name" value="FAD-dep_OxRdtase"/>
</dbReference>
<comment type="caution">
    <text evidence="4">The sequence shown here is derived from an EMBL/GenBank/DDBJ whole genome shotgun (WGS) entry which is preliminary data.</text>
</comment>
<dbReference type="Proteomes" id="UP001597373">
    <property type="component" value="Unassembled WGS sequence"/>
</dbReference>
<dbReference type="SUPFAM" id="SSF51905">
    <property type="entry name" value="FAD/NAD(P)-binding domain"/>
    <property type="match status" value="1"/>
</dbReference>
<dbReference type="RefSeq" id="WP_345097985.1">
    <property type="nucleotide sequence ID" value="NZ_BAABGS010000010.1"/>
</dbReference>
<keyword evidence="1 4" id="KW-0560">Oxidoreductase</keyword>
<evidence type="ECO:0000256" key="1">
    <source>
        <dbReference type="ARBA" id="ARBA00023002"/>
    </source>
</evidence>
<accession>A0ABW5DDF5</accession>
<feature type="domain" description="FAD dependent oxidoreductase" evidence="3">
    <location>
        <begin position="10"/>
        <end position="365"/>
    </location>
</feature>
<dbReference type="Gene3D" id="3.50.50.60">
    <property type="entry name" value="FAD/NAD(P)-binding domain"/>
    <property type="match status" value="1"/>
</dbReference>
<dbReference type="PANTHER" id="PTHR13847:SF287">
    <property type="entry name" value="FAD-DEPENDENT OXIDOREDUCTASE DOMAIN-CONTAINING PROTEIN 1"/>
    <property type="match status" value="1"/>
</dbReference>
<proteinExistence type="predicted"/>
<dbReference type="PANTHER" id="PTHR13847">
    <property type="entry name" value="SARCOSINE DEHYDROGENASE-RELATED"/>
    <property type="match status" value="1"/>
</dbReference>
<keyword evidence="5" id="KW-1185">Reference proteome</keyword>
<feature type="transmembrane region" description="Helical" evidence="2">
    <location>
        <begin position="6"/>
        <end position="28"/>
    </location>
</feature>
<dbReference type="EC" id="1.-.-.-" evidence="4"/>
<evidence type="ECO:0000256" key="2">
    <source>
        <dbReference type="SAM" id="Phobius"/>
    </source>
</evidence>
<keyword evidence="2" id="KW-1133">Transmembrane helix</keyword>
<dbReference type="SUPFAM" id="SSF54373">
    <property type="entry name" value="FAD-linked reductases, C-terminal domain"/>
    <property type="match status" value="1"/>
</dbReference>
<dbReference type="GO" id="GO:0016491">
    <property type="term" value="F:oxidoreductase activity"/>
    <property type="evidence" value="ECO:0007669"/>
    <property type="project" value="UniProtKB-KW"/>
</dbReference>
<dbReference type="Gene3D" id="3.30.9.10">
    <property type="entry name" value="D-Amino Acid Oxidase, subunit A, domain 2"/>
    <property type="match status" value="1"/>
</dbReference>
<dbReference type="Pfam" id="PF01266">
    <property type="entry name" value="DAO"/>
    <property type="match status" value="1"/>
</dbReference>
<sequence length="390" mass="40289">MLKTPFPKSVIIIGCGIVGAATAFFLAGRGVDVTIIEREGPAAAATGAADGAVSVASKKPGPMMTAALAGISVYRDLLAQGILETVFKPRPTYVLASSDEEVPVVEAHVGALRSAGVAVNLLDRKDIHGRFPALSPEVRLGAEVKDDGHAIGYAVVHRLLTASGVKVRRRVEARSLIVSRPGHVTGVETAEGRIEASAVVITAGSGSDRLLGLDGVLMPRKGQLLVTERAPELNASMPGSIMSGRYLLSKGTQKGGAPSERGYGLVIDPLTTGQFLIGGTRENNNAGKSNDLEAVARILRDAVALVPRLAQVRLLRAFAGIRTAVADGLPLIGRAPAIENVFVATGFEGDGICLGPMVGKAVASLILGEPAPLDLSAFNPARFAPKEIAA</sequence>
<protein>
    <submittedName>
        <fullName evidence="4">NAD(P)/FAD-dependent oxidoreductase</fullName>
        <ecNumber evidence="4">1.-.-.-</ecNumber>
    </submittedName>
</protein>
<evidence type="ECO:0000313" key="5">
    <source>
        <dbReference type="Proteomes" id="UP001597373"/>
    </source>
</evidence>
<evidence type="ECO:0000313" key="4">
    <source>
        <dbReference type="EMBL" id="MFD2259132.1"/>
    </source>
</evidence>
<name>A0ABW5DDF5_9HYPH</name>
<dbReference type="InterPro" id="IPR036188">
    <property type="entry name" value="FAD/NAD-bd_sf"/>
</dbReference>